<comment type="caution">
    <text evidence="1">The sequence shown here is derived from an EMBL/GenBank/DDBJ whole genome shotgun (WGS) entry which is preliminary data.</text>
</comment>
<gene>
    <name evidence="1" type="ORF">BCF44_1078</name>
</gene>
<keyword evidence="2" id="KW-1185">Reference proteome</keyword>
<protein>
    <submittedName>
        <fullName evidence="1">Uncharacterized protein</fullName>
    </submittedName>
</protein>
<evidence type="ECO:0000313" key="2">
    <source>
        <dbReference type="Proteomes" id="UP000256269"/>
    </source>
</evidence>
<dbReference type="Proteomes" id="UP000256269">
    <property type="component" value="Unassembled WGS sequence"/>
</dbReference>
<accession>A0A3E0HI45</accession>
<dbReference type="EMBL" id="QUNO01000007">
    <property type="protein sequence ID" value="REH45876.1"/>
    <property type="molecule type" value="Genomic_DNA"/>
</dbReference>
<dbReference type="Gene3D" id="2.120.10.70">
    <property type="entry name" value="Fucose-specific lectin"/>
    <property type="match status" value="2"/>
</dbReference>
<dbReference type="SUPFAM" id="SSF89372">
    <property type="entry name" value="Fucose-specific lectin"/>
    <property type="match status" value="2"/>
</dbReference>
<dbReference type="OrthoDB" id="9798386at2"/>
<sequence>MSTVTQVEPGQTVHVDDAGAHVLADADLVITPGGPRRRSTVHLVEQGHRLARVDGELHLLDAASTLLTRFTLREPVGENVTPAFGSGWITFSSWLNGTGTPISSFTTTWTVPRAPSTHSGQTIFLFNGIEPNDGSHILQPVLQWGPSAAGGGNFWAVASWYVGGGNAFHSTLVPVNEGDVLVGVMTLNSQSGNSFNYTSTFTNVANTSLTVANNPQLTWATETLEAYNITRCSDYPATDTTPMTQIAIRTGATAPALNWSVNNSVTDCGQKTVIAVDGSTNGEVELSYRGEAGWARSDLTAVAGAPLAAGDPAGYTWDVDSTEHNVYRGYDLHIHELWFNGAWHHNDLTNATSAPFASSDPIGYTWSIDKTEHVVYRGLDGHIHELWFNGTWHHNDLTVAASAPLAASKPTGYTWAVDSTEHVVYLGIDTHIHELWFNGAWHHNDLTVAAAAPPATGVPAGYTWDVDKTEHVTYRGADGHIHELWFNGAWHHNDLTNAASGAPLSAGDPFGYTWSVDNTQHNVYRGVDGHIHELWFNNAWHHNDLTRAAGGPPLAGSDPIGYTWSVDSTEHVVYRGGDGRIHELWFNGVWNYNDLTSAAGNPGLAVGKPTGYTWSVDKTEHVVYRRVDNHIEELYR</sequence>
<proteinExistence type="predicted"/>
<reference evidence="1 2" key="1">
    <citation type="submission" date="2018-08" db="EMBL/GenBank/DDBJ databases">
        <title>Genomic Encyclopedia of Archaeal and Bacterial Type Strains, Phase II (KMG-II): from individual species to whole genera.</title>
        <authorList>
            <person name="Goeker M."/>
        </authorList>
    </citation>
    <scope>NUCLEOTIDE SEQUENCE [LARGE SCALE GENOMIC DNA]</scope>
    <source>
        <strain evidence="1 2">DSM 45791</strain>
    </source>
</reference>
<organism evidence="1 2">
    <name type="scientific">Kutzneria buriramensis</name>
    <dbReference type="NCBI Taxonomy" id="1045776"/>
    <lineage>
        <taxon>Bacteria</taxon>
        <taxon>Bacillati</taxon>
        <taxon>Actinomycetota</taxon>
        <taxon>Actinomycetes</taxon>
        <taxon>Pseudonocardiales</taxon>
        <taxon>Pseudonocardiaceae</taxon>
        <taxon>Kutzneria</taxon>
    </lineage>
</organism>
<dbReference type="RefSeq" id="WP_116176056.1">
    <property type="nucleotide sequence ID" value="NZ_CP144375.1"/>
</dbReference>
<evidence type="ECO:0000313" key="1">
    <source>
        <dbReference type="EMBL" id="REH45876.1"/>
    </source>
</evidence>
<name>A0A3E0HI45_9PSEU</name>
<dbReference type="AlphaFoldDB" id="A0A3E0HI45"/>